<accession>K7REJ8</accession>
<dbReference type="GO" id="GO:1990230">
    <property type="term" value="C:iron-sulfur cluster transfer complex"/>
    <property type="evidence" value="ECO:0007669"/>
    <property type="project" value="TreeGrafter"/>
</dbReference>
<dbReference type="InterPro" id="IPR001623">
    <property type="entry name" value="DnaJ_domain"/>
</dbReference>
<dbReference type="VEuPathDB" id="GiardiaDB:SS50377_27005"/>
<reference evidence="2" key="1">
    <citation type="journal article" date="2013" name="Nat. Commun.">
        <title>Hydrogenosomes in the diplomonad Spironucleus salmonicida.</title>
        <authorList>
            <person name="Jerlstrom-Hultqvist J."/>
            <person name="Einarsson E."/>
            <person name="Xu F."/>
            <person name="Hjort K."/>
            <person name="Ek B."/>
            <person name="Steinhauf D."/>
            <person name="Hultenby K."/>
            <person name="Bergquist J."/>
            <person name="Andersson J.O."/>
            <person name="Svard S.G."/>
        </authorList>
    </citation>
    <scope>NUCLEOTIDE SEQUENCE</scope>
    <source>
        <strain evidence="2">ATCC 50377</strain>
    </source>
</reference>
<evidence type="ECO:0000313" key="4">
    <source>
        <dbReference type="EMBL" id="KAH0570719.1"/>
    </source>
</evidence>
<name>K7REJ8_9EUKA</name>
<dbReference type="AlphaFoldDB" id="K7REJ8"/>
<reference evidence="3 4" key="2">
    <citation type="journal article" date="2014" name="PLoS Genet.">
        <title>The Genome of Spironucleus salmonicida Highlights a Fish Pathogen Adapted to Fluctuating Environments.</title>
        <authorList>
            <person name="Xu F."/>
            <person name="Jerlstrom-Hultqvist J."/>
            <person name="Einarsson E."/>
            <person name="Astvaldsson A."/>
            <person name="Svard S.G."/>
            <person name="Andersson J.O."/>
        </authorList>
    </citation>
    <scope>NUCLEOTIDE SEQUENCE</scope>
    <source>
        <strain evidence="4">ATCC 50377</strain>
    </source>
</reference>
<evidence type="ECO:0000259" key="1">
    <source>
        <dbReference type="PROSITE" id="PS50076"/>
    </source>
</evidence>
<organism evidence="2">
    <name type="scientific">Spironucleus salmonicida</name>
    <dbReference type="NCBI Taxonomy" id="348837"/>
    <lineage>
        <taxon>Eukaryota</taxon>
        <taxon>Metamonada</taxon>
        <taxon>Diplomonadida</taxon>
        <taxon>Hexamitidae</taxon>
        <taxon>Hexamitinae</taxon>
        <taxon>Spironucleus</taxon>
    </lineage>
</organism>
<dbReference type="InterPro" id="IPR036869">
    <property type="entry name" value="J_dom_sf"/>
</dbReference>
<evidence type="ECO:0000313" key="5">
    <source>
        <dbReference type="Proteomes" id="UP000018208"/>
    </source>
</evidence>
<dbReference type="PROSITE" id="PS50076">
    <property type="entry name" value="DNAJ_2"/>
    <property type="match status" value="1"/>
</dbReference>
<dbReference type="InterPro" id="IPR004640">
    <property type="entry name" value="HscB"/>
</dbReference>
<geneLocation type="hydrogenosome" evidence="2"/>
<dbReference type="PANTHER" id="PTHR14021:SF15">
    <property type="entry name" value="IRON-SULFUR CLUSTER CO-CHAPERONE PROTEIN HSCB"/>
    <property type="match status" value="1"/>
</dbReference>
<dbReference type="GO" id="GO:0051087">
    <property type="term" value="F:protein-folding chaperone binding"/>
    <property type="evidence" value="ECO:0007669"/>
    <property type="project" value="InterPro"/>
</dbReference>
<reference evidence="4" key="3">
    <citation type="submission" date="2020-12" db="EMBL/GenBank/DDBJ databases">
        <title>New Spironucleus salmonicida genome in near-complete chromosomes.</title>
        <authorList>
            <person name="Xu F."/>
            <person name="Kurt Z."/>
            <person name="Jimenez-Gonzalez A."/>
            <person name="Astvaldsson A."/>
            <person name="Andersson J.O."/>
            <person name="Svard S.G."/>
        </authorList>
    </citation>
    <scope>NUCLEOTIDE SEQUENCE</scope>
    <source>
        <strain evidence="4">ATCC 50377</strain>
    </source>
</reference>
<feature type="domain" description="J" evidence="1">
    <location>
        <begin position="4"/>
        <end position="81"/>
    </location>
</feature>
<dbReference type="GO" id="GO:0001671">
    <property type="term" value="F:ATPase activator activity"/>
    <property type="evidence" value="ECO:0007669"/>
    <property type="project" value="InterPro"/>
</dbReference>
<keyword evidence="5" id="KW-1185">Reference proteome</keyword>
<dbReference type="Proteomes" id="UP000018208">
    <property type="component" value="Unassembled WGS sequence"/>
</dbReference>
<protein>
    <submittedName>
        <fullName evidence="2">Co-chaperone HscB</fullName>
    </submittedName>
</protein>
<dbReference type="EMBL" id="KI546040">
    <property type="protein sequence ID" value="EST47517.1"/>
    <property type="molecule type" value="Genomic_DNA"/>
</dbReference>
<dbReference type="PANTHER" id="PTHR14021">
    <property type="entry name" value="IRON-SULFUR CLUSTER CO-CHAPERONE PROTEIN HSCB"/>
    <property type="match status" value="1"/>
</dbReference>
<keyword evidence="2" id="KW-0377">Hydrogenosome</keyword>
<dbReference type="GO" id="GO:0044571">
    <property type="term" value="P:[2Fe-2S] cluster assembly"/>
    <property type="evidence" value="ECO:0007669"/>
    <property type="project" value="InterPro"/>
</dbReference>
<sequence>MIVNHFQQFGLPVQYNVDKEVIRNLSNQLFRQTHPDGSHPDPQKFQSLQQAKKILLNDVKRANYLLEVNNFKEKQIFDKNILIKQMEIGEKRASYQGDLKSKFIQEVKCIKEEQLELFQEFFQMRDFQQCQKILGFVNFLEQQLNQDKEQQIMK</sequence>
<proteinExistence type="predicted"/>
<dbReference type="SUPFAM" id="SSF46565">
    <property type="entry name" value="Chaperone J-domain"/>
    <property type="match status" value="1"/>
</dbReference>
<dbReference type="EMBL" id="AUWU02000007">
    <property type="protein sequence ID" value="KAH0570719.1"/>
    <property type="molecule type" value="Genomic_DNA"/>
</dbReference>
<evidence type="ECO:0000313" key="2">
    <source>
        <dbReference type="EMBL" id="AFV80050.1"/>
    </source>
</evidence>
<dbReference type="EMBL" id="JX549075">
    <property type="protein sequence ID" value="AFV80050.1"/>
    <property type="molecule type" value="Genomic_DNA"/>
</dbReference>
<dbReference type="Pfam" id="PF00226">
    <property type="entry name" value="DnaJ"/>
    <property type="match status" value="1"/>
</dbReference>
<evidence type="ECO:0000313" key="3">
    <source>
        <dbReference type="EMBL" id="EST47517.1"/>
    </source>
</evidence>
<dbReference type="Gene3D" id="1.10.287.110">
    <property type="entry name" value="DnaJ domain"/>
    <property type="match status" value="1"/>
</dbReference>
<gene>
    <name evidence="2" type="ORF">SS50377_12502</name>
    <name evidence="4" type="ORF">SS50377_27005</name>
</gene>